<dbReference type="AlphaFoldDB" id="A0A0G4PVK4"/>
<organism evidence="2 3">
    <name type="scientific">Penicillium camemberti (strain FM 013)</name>
    <dbReference type="NCBI Taxonomy" id="1429867"/>
    <lineage>
        <taxon>Eukaryota</taxon>
        <taxon>Fungi</taxon>
        <taxon>Dikarya</taxon>
        <taxon>Ascomycota</taxon>
        <taxon>Pezizomycotina</taxon>
        <taxon>Eurotiomycetes</taxon>
        <taxon>Eurotiomycetidae</taxon>
        <taxon>Eurotiales</taxon>
        <taxon>Aspergillaceae</taxon>
        <taxon>Penicillium</taxon>
    </lineage>
</organism>
<keyword evidence="1" id="KW-1133">Transmembrane helix</keyword>
<dbReference type="Proteomes" id="UP000053732">
    <property type="component" value="Unassembled WGS sequence"/>
</dbReference>
<keyword evidence="1" id="KW-0812">Transmembrane</keyword>
<gene>
    <name evidence="2" type="ORF">PCAMFM013_S053g000043</name>
</gene>
<protein>
    <submittedName>
        <fullName evidence="2">Str. FM013</fullName>
    </submittedName>
</protein>
<feature type="transmembrane region" description="Helical" evidence="1">
    <location>
        <begin position="158"/>
        <end position="177"/>
    </location>
</feature>
<keyword evidence="3" id="KW-1185">Reference proteome</keyword>
<keyword evidence="1" id="KW-0472">Membrane</keyword>
<accession>A0A0G4PVK4</accession>
<feature type="transmembrane region" description="Helical" evidence="1">
    <location>
        <begin position="96"/>
        <end position="122"/>
    </location>
</feature>
<feature type="transmembrane region" description="Helical" evidence="1">
    <location>
        <begin position="128"/>
        <end position="146"/>
    </location>
</feature>
<feature type="transmembrane region" description="Helical" evidence="1">
    <location>
        <begin position="12"/>
        <end position="33"/>
    </location>
</feature>
<proteinExistence type="predicted"/>
<evidence type="ECO:0000313" key="2">
    <source>
        <dbReference type="EMBL" id="CRL30535.1"/>
    </source>
</evidence>
<feature type="transmembrane region" description="Helical" evidence="1">
    <location>
        <begin position="40"/>
        <end position="60"/>
    </location>
</feature>
<reference evidence="2 3" key="1">
    <citation type="journal article" date="2014" name="Nat. Commun.">
        <title>Multiple recent horizontal transfers of a large genomic region in cheese making fungi.</title>
        <authorList>
            <person name="Cheeseman K."/>
            <person name="Ropars J."/>
            <person name="Renault P."/>
            <person name="Dupont J."/>
            <person name="Gouzy J."/>
            <person name="Branca A."/>
            <person name="Abraham A.L."/>
            <person name="Ceppi M."/>
            <person name="Conseiller E."/>
            <person name="Debuchy R."/>
            <person name="Malagnac F."/>
            <person name="Goarin A."/>
            <person name="Silar P."/>
            <person name="Lacoste S."/>
            <person name="Sallet E."/>
            <person name="Bensimon A."/>
            <person name="Giraud T."/>
            <person name="Brygoo Y."/>
        </authorList>
    </citation>
    <scope>NUCLEOTIDE SEQUENCE [LARGE SCALE GENOMIC DNA]</scope>
    <source>
        <strain evidence="3">FM 013</strain>
    </source>
</reference>
<evidence type="ECO:0000313" key="3">
    <source>
        <dbReference type="Proteomes" id="UP000053732"/>
    </source>
</evidence>
<name>A0A0G4PVK4_PENC3</name>
<sequence>MAMTSENVIRSVLMTVLFVLSLGRLLILYRFALVWPWHKIDLALCALPCIFFALLTGLFWSNRFPTWGEVLFWVTLIFPPLHAQRENRNTPRLMRIMYPSFAALSTLAKEAFSLVGAFVLSSVHPGDLFVLSVDYLGIAAWYWLLFRQSTLGRARLRCISCYLSVVALLLLVVAIIGVLGKKWIFSLEIELVLALVSSLQLTK</sequence>
<dbReference type="EMBL" id="HG793186">
    <property type="protein sequence ID" value="CRL30535.1"/>
    <property type="molecule type" value="Genomic_DNA"/>
</dbReference>
<evidence type="ECO:0000256" key="1">
    <source>
        <dbReference type="SAM" id="Phobius"/>
    </source>
</evidence>